<feature type="domain" description="Glycosyltransferase 2-like" evidence="5">
    <location>
        <begin position="41"/>
        <end position="175"/>
    </location>
</feature>
<comment type="similarity">
    <text evidence="1">Belongs to the glycosyltransferase 2 family.</text>
</comment>
<keyword evidence="4" id="KW-0472">Membrane</keyword>
<name>A0A4Q0PGU5_9FLAO</name>
<protein>
    <submittedName>
        <fullName evidence="6">Cellulose synthase/poly-beta-1,6-N-acetylglucosamine synthase-like glycosyltransferase</fullName>
    </submittedName>
</protein>
<accession>A0A4Q0PGU5</accession>
<dbReference type="PANTHER" id="PTHR43630:SF1">
    <property type="entry name" value="POLY-BETA-1,6-N-ACETYL-D-GLUCOSAMINE SYNTHASE"/>
    <property type="match status" value="1"/>
</dbReference>
<dbReference type="Pfam" id="PF00535">
    <property type="entry name" value="Glycos_transf_2"/>
    <property type="match status" value="1"/>
</dbReference>
<keyword evidence="4" id="KW-0812">Transmembrane</keyword>
<proteinExistence type="inferred from homology"/>
<dbReference type="Proteomes" id="UP000289859">
    <property type="component" value="Unassembled WGS sequence"/>
</dbReference>
<dbReference type="SUPFAM" id="SSF53448">
    <property type="entry name" value="Nucleotide-diphospho-sugar transferases"/>
    <property type="match status" value="1"/>
</dbReference>
<dbReference type="GO" id="GO:0016757">
    <property type="term" value="F:glycosyltransferase activity"/>
    <property type="evidence" value="ECO:0007669"/>
    <property type="project" value="UniProtKB-KW"/>
</dbReference>
<evidence type="ECO:0000256" key="3">
    <source>
        <dbReference type="ARBA" id="ARBA00022679"/>
    </source>
</evidence>
<organism evidence="6 7">
    <name type="scientific">Leeuwenhoekiella polynyae</name>
    <dbReference type="NCBI Taxonomy" id="1550906"/>
    <lineage>
        <taxon>Bacteria</taxon>
        <taxon>Pseudomonadati</taxon>
        <taxon>Bacteroidota</taxon>
        <taxon>Flavobacteriia</taxon>
        <taxon>Flavobacteriales</taxon>
        <taxon>Flavobacteriaceae</taxon>
        <taxon>Leeuwenhoekiella</taxon>
    </lineage>
</organism>
<evidence type="ECO:0000256" key="4">
    <source>
        <dbReference type="SAM" id="Phobius"/>
    </source>
</evidence>
<feature type="transmembrane region" description="Helical" evidence="4">
    <location>
        <begin position="6"/>
        <end position="22"/>
    </location>
</feature>
<sequence length="366" mass="41636">MILLSALLILYTLLIAFLCFGFKRLKTDKLKSALTHHTSFSIIIPFRNEVENLNTLLESLSSLNYPKSHFEIILIDDASTDASVAFIEAFQQQTKVSIIVIENERFSASPKKDALTKGISRAQFEWIITTDADCKVPDLWLQHFDQKIRAEDSKFIAGPVSFFASAGFLNRFQQLDFLSLQGATIGSFGLQQAFMCNGANLAFSKTEFLRLNGYAQTDHLASGDDVFLMQKFIKEIPEKIHYLKTSEALVRTQTQPNWKSLTEQRKRWAAKASVYTSWFAILTSLLVLLGNASLFLVIFYPEIWLLVLLKIAGDFLLIWQTASLFNQKKGLIYFPLVAVIYPIFTVYIALASQFGKFEWKGRVFKK</sequence>
<keyword evidence="2" id="KW-0328">Glycosyltransferase</keyword>
<evidence type="ECO:0000256" key="1">
    <source>
        <dbReference type="ARBA" id="ARBA00006739"/>
    </source>
</evidence>
<dbReference type="InterPro" id="IPR001173">
    <property type="entry name" value="Glyco_trans_2-like"/>
</dbReference>
<dbReference type="InterPro" id="IPR029044">
    <property type="entry name" value="Nucleotide-diphossugar_trans"/>
</dbReference>
<keyword evidence="4" id="KW-1133">Transmembrane helix</keyword>
<evidence type="ECO:0000256" key="2">
    <source>
        <dbReference type="ARBA" id="ARBA00022676"/>
    </source>
</evidence>
<gene>
    <name evidence="6" type="ORF">DSM02_946</name>
</gene>
<dbReference type="CDD" id="cd04192">
    <property type="entry name" value="GT_2_like_e"/>
    <property type="match status" value="1"/>
</dbReference>
<comment type="caution">
    <text evidence="6">The sequence shown here is derived from an EMBL/GenBank/DDBJ whole genome shotgun (WGS) entry which is preliminary data.</text>
</comment>
<evidence type="ECO:0000313" key="7">
    <source>
        <dbReference type="Proteomes" id="UP000289859"/>
    </source>
</evidence>
<feature type="transmembrane region" description="Helical" evidence="4">
    <location>
        <begin position="274"/>
        <end position="297"/>
    </location>
</feature>
<dbReference type="Gene3D" id="3.90.550.10">
    <property type="entry name" value="Spore Coat Polysaccharide Biosynthesis Protein SpsA, Chain A"/>
    <property type="match status" value="1"/>
</dbReference>
<evidence type="ECO:0000313" key="6">
    <source>
        <dbReference type="EMBL" id="RXG25776.1"/>
    </source>
</evidence>
<dbReference type="PANTHER" id="PTHR43630">
    <property type="entry name" value="POLY-BETA-1,6-N-ACETYL-D-GLUCOSAMINE SYNTHASE"/>
    <property type="match status" value="1"/>
</dbReference>
<feature type="transmembrane region" description="Helical" evidence="4">
    <location>
        <begin position="331"/>
        <end position="350"/>
    </location>
</feature>
<feature type="transmembrane region" description="Helical" evidence="4">
    <location>
        <begin position="303"/>
        <end position="319"/>
    </location>
</feature>
<dbReference type="EMBL" id="QOVK01000002">
    <property type="protein sequence ID" value="RXG25776.1"/>
    <property type="molecule type" value="Genomic_DNA"/>
</dbReference>
<keyword evidence="3 6" id="KW-0808">Transferase</keyword>
<keyword evidence="7" id="KW-1185">Reference proteome</keyword>
<evidence type="ECO:0000259" key="5">
    <source>
        <dbReference type="Pfam" id="PF00535"/>
    </source>
</evidence>
<reference evidence="6 7" key="1">
    <citation type="submission" date="2018-07" db="EMBL/GenBank/DDBJ databases">
        <title>Leeuwenhoekiella genomics.</title>
        <authorList>
            <person name="Tahon G."/>
            <person name="Willems A."/>
        </authorList>
    </citation>
    <scope>NUCLEOTIDE SEQUENCE [LARGE SCALE GENOMIC DNA]</scope>
    <source>
        <strain evidence="6 7">LMG 29608</strain>
    </source>
</reference>
<dbReference type="AlphaFoldDB" id="A0A4Q0PGU5"/>